<evidence type="ECO:0000256" key="1">
    <source>
        <dbReference type="SAM" id="MobiDB-lite"/>
    </source>
</evidence>
<sequence>MANVIIKSDERREHEAGVLRSFGVSGRGTPEQREAAEVIAQRSREVEQEGRR</sequence>
<evidence type="ECO:0000313" key="2">
    <source>
        <dbReference type="EMBL" id="DAF93313.1"/>
    </source>
</evidence>
<organism evidence="2">
    <name type="scientific">Caudovirales sp. ctvQY7</name>
    <dbReference type="NCBI Taxonomy" id="2825774"/>
    <lineage>
        <taxon>Viruses</taxon>
        <taxon>Duplodnaviria</taxon>
        <taxon>Heunggongvirae</taxon>
        <taxon>Uroviricota</taxon>
        <taxon>Caudoviricetes</taxon>
    </lineage>
</organism>
<protein>
    <submittedName>
        <fullName evidence="2">Uncharacterized protein</fullName>
    </submittedName>
</protein>
<feature type="compositionally biased region" description="Basic and acidic residues" evidence="1">
    <location>
        <begin position="30"/>
        <end position="52"/>
    </location>
</feature>
<feature type="region of interest" description="Disordered" evidence="1">
    <location>
        <begin position="20"/>
        <end position="52"/>
    </location>
</feature>
<reference evidence="2" key="1">
    <citation type="journal article" date="2021" name="Proc. Natl. Acad. Sci. U.S.A.">
        <title>A Catalog of Tens of Thousands of Viruses from Human Metagenomes Reveals Hidden Associations with Chronic Diseases.</title>
        <authorList>
            <person name="Tisza M.J."/>
            <person name="Buck C.B."/>
        </authorList>
    </citation>
    <scope>NUCLEOTIDE SEQUENCE</scope>
    <source>
        <strain evidence="2">CtvQY7</strain>
    </source>
</reference>
<name>A0A8S5UFP4_9CAUD</name>
<accession>A0A8S5UFP4</accession>
<dbReference type="EMBL" id="BK016082">
    <property type="protein sequence ID" value="DAF93313.1"/>
    <property type="molecule type" value="Genomic_DNA"/>
</dbReference>
<proteinExistence type="predicted"/>